<feature type="compositionally biased region" description="Pro residues" evidence="1">
    <location>
        <begin position="192"/>
        <end position="206"/>
    </location>
</feature>
<dbReference type="InterPro" id="IPR000782">
    <property type="entry name" value="FAS1_domain"/>
</dbReference>
<dbReference type="SUPFAM" id="SSF82153">
    <property type="entry name" value="FAS1 domain"/>
    <property type="match status" value="2"/>
</dbReference>
<reference evidence="3" key="1">
    <citation type="submission" date="2020-11" db="EMBL/GenBank/DDBJ databases">
        <title>Chlorella ohadii genome sequencing and assembly.</title>
        <authorList>
            <person name="Murik O."/>
            <person name="Treves H."/>
            <person name="Kedem I."/>
            <person name="Shotland Y."/>
            <person name="Kaplan A."/>
        </authorList>
    </citation>
    <scope>NUCLEOTIDE SEQUENCE</scope>
    <source>
        <strain evidence="3">1</strain>
    </source>
</reference>
<dbReference type="PROSITE" id="PS50213">
    <property type="entry name" value="FAS1"/>
    <property type="match status" value="2"/>
</dbReference>
<name>A0AAD5DZG2_9CHLO</name>
<keyword evidence="4" id="KW-1185">Reference proteome</keyword>
<sequence length="646" mass="66149">MRFDVRTPCNTTFFDAISGANSDTGLFEQGLSLAGAKDKLPDPNALPVTILVPNNKAWFDLMFKNGFFLRQISDLGPMLTGLMTYHILPQPLSPDQVKQEGKAQSLYGLLTGQDMPLTHYAKFDDGQLLFMGRPDGEEIAGVVETIQVCNSWVYIVDEVLKPTVDLSDVAQVDLSTISSIGGATSGGSASPQPSPSPSPEATPSPPADGSNGGSTEAPAAAACDKTFAQVAGETPGLSILKTVVSQSQFAGALPDPSGNYTLFAPTDNAFFSLLTTYNLSITDALALGDRLTSVLLYHVAVGALTPDQLAKETSLTTGLALKTQDSQYTIGVSTADGKTSVSGRAPGNTAAIQQNLAVCGSQPAEAGTSTNALSGVALGTGYLQGCEVQLVRDGEMLKSATTDGSGRFSFDCGADCTTLGASLKLPAAGQQAGCADSLTKLPPPFDVLAPVSALPLEYGDLLKAAMGGDLMAYKLLSSNQELMCAGSVSGTLLSALAGGEGTTAAQASQALFNQLAKDLLAGSPFNLTDAASVEGLLGRALAELTSGSSASGTPAGVDAKAVQSAAASTLTLVNSLLEQAVATAESSQMKDGADKLVELLARLAKVCQASIAPAASQLGSGQLSVDAWQQQFGLDRIRDLAVAAQL</sequence>
<accession>A0AAD5DZG2</accession>
<evidence type="ECO:0000256" key="1">
    <source>
        <dbReference type="SAM" id="MobiDB-lite"/>
    </source>
</evidence>
<gene>
    <name evidence="3" type="ORF">COHA_000058</name>
</gene>
<dbReference type="Proteomes" id="UP001205105">
    <property type="component" value="Unassembled WGS sequence"/>
</dbReference>
<evidence type="ECO:0000313" key="4">
    <source>
        <dbReference type="Proteomes" id="UP001205105"/>
    </source>
</evidence>
<feature type="compositionally biased region" description="Low complexity" evidence="1">
    <location>
        <begin position="181"/>
        <end position="191"/>
    </location>
</feature>
<protein>
    <recommendedName>
        <fullName evidence="2">FAS1 domain-containing protein</fullName>
    </recommendedName>
</protein>
<organism evidence="3 4">
    <name type="scientific">Chlorella ohadii</name>
    <dbReference type="NCBI Taxonomy" id="2649997"/>
    <lineage>
        <taxon>Eukaryota</taxon>
        <taxon>Viridiplantae</taxon>
        <taxon>Chlorophyta</taxon>
        <taxon>core chlorophytes</taxon>
        <taxon>Trebouxiophyceae</taxon>
        <taxon>Chlorellales</taxon>
        <taxon>Chlorellaceae</taxon>
        <taxon>Chlorella clade</taxon>
        <taxon>Chlorella</taxon>
    </lineage>
</organism>
<evidence type="ECO:0000259" key="2">
    <source>
        <dbReference type="PROSITE" id="PS50213"/>
    </source>
</evidence>
<dbReference type="InterPro" id="IPR036378">
    <property type="entry name" value="FAS1_dom_sf"/>
</dbReference>
<dbReference type="PANTHER" id="PTHR10900">
    <property type="entry name" value="PERIOSTIN-RELATED"/>
    <property type="match status" value="1"/>
</dbReference>
<evidence type="ECO:0000313" key="3">
    <source>
        <dbReference type="EMBL" id="KAI7846447.1"/>
    </source>
</evidence>
<dbReference type="InterPro" id="IPR050904">
    <property type="entry name" value="Adhesion/Biosynth-related"/>
</dbReference>
<dbReference type="GO" id="GO:0005615">
    <property type="term" value="C:extracellular space"/>
    <property type="evidence" value="ECO:0007669"/>
    <property type="project" value="TreeGrafter"/>
</dbReference>
<comment type="caution">
    <text evidence="3">The sequence shown here is derived from an EMBL/GenBank/DDBJ whole genome shotgun (WGS) entry which is preliminary data.</text>
</comment>
<proteinExistence type="predicted"/>
<dbReference type="EMBL" id="JADXDR010000002">
    <property type="protein sequence ID" value="KAI7846447.1"/>
    <property type="molecule type" value="Genomic_DNA"/>
</dbReference>
<dbReference type="SMART" id="SM00554">
    <property type="entry name" value="FAS1"/>
    <property type="match status" value="2"/>
</dbReference>
<dbReference type="AlphaFoldDB" id="A0AAD5DZG2"/>
<feature type="region of interest" description="Disordered" evidence="1">
    <location>
        <begin position="181"/>
        <end position="218"/>
    </location>
</feature>
<dbReference type="PANTHER" id="PTHR10900:SF77">
    <property type="entry name" value="FI19380P1"/>
    <property type="match status" value="1"/>
</dbReference>
<dbReference type="Gene3D" id="2.30.180.10">
    <property type="entry name" value="FAS1 domain"/>
    <property type="match status" value="2"/>
</dbReference>
<dbReference type="Pfam" id="PF02469">
    <property type="entry name" value="Fasciclin"/>
    <property type="match status" value="2"/>
</dbReference>
<feature type="domain" description="FAS1" evidence="2">
    <location>
        <begin position="224"/>
        <end position="356"/>
    </location>
</feature>
<feature type="domain" description="FAS1" evidence="2">
    <location>
        <begin position="11"/>
        <end position="160"/>
    </location>
</feature>